<dbReference type="OrthoDB" id="6434072at2759"/>
<feature type="compositionally biased region" description="Basic and acidic residues" evidence="1">
    <location>
        <begin position="289"/>
        <end position="306"/>
    </location>
</feature>
<organism evidence="3 4">
    <name type="scientific">Nephila pilipes</name>
    <name type="common">Giant wood spider</name>
    <name type="synonym">Nephila maculata</name>
    <dbReference type="NCBI Taxonomy" id="299642"/>
    <lineage>
        <taxon>Eukaryota</taxon>
        <taxon>Metazoa</taxon>
        <taxon>Ecdysozoa</taxon>
        <taxon>Arthropoda</taxon>
        <taxon>Chelicerata</taxon>
        <taxon>Arachnida</taxon>
        <taxon>Araneae</taxon>
        <taxon>Araneomorphae</taxon>
        <taxon>Entelegynae</taxon>
        <taxon>Araneoidea</taxon>
        <taxon>Nephilidae</taxon>
        <taxon>Nephila</taxon>
    </lineage>
</organism>
<feature type="region of interest" description="Disordered" evidence="1">
    <location>
        <begin position="280"/>
        <end position="356"/>
    </location>
</feature>
<gene>
    <name evidence="3" type="ORF">NPIL_367811</name>
</gene>
<evidence type="ECO:0000313" key="4">
    <source>
        <dbReference type="Proteomes" id="UP000887013"/>
    </source>
</evidence>
<feature type="signal peptide" evidence="2">
    <location>
        <begin position="1"/>
        <end position="19"/>
    </location>
</feature>
<proteinExistence type="predicted"/>
<accession>A0A8X6PGX7</accession>
<keyword evidence="2" id="KW-0732">Signal</keyword>
<comment type="caution">
    <text evidence="3">The sequence shown here is derived from an EMBL/GenBank/DDBJ whole genome shotgun (WGS) entry which is preliminary data.</text>
</comment>
<dbReference type="EMBL" id="BMAW01115002">
    <property type="protein sequence ID" value="GFT64337.1"/>
    <property type="molecule type" value="Genomic_DNA"/>
</dbReference>
<sequence length="496" mass="56453">MVLSQAIYTLFVLCGPVLGKVHRITAEEPRYLRFILARHLNGNDFAQSKPDEPHVETEIGNTDKKPEFFIDSLLNLSRDASIPYNLKYRIKDPEGHFYTRRENSDGAGLIKGYVKFVDEKGFPKSVHYALRIKDHTTPPTSPSLILPDPKPLEAPRVYNPDNVQTMVESAVKYSNENSENLKRPFKTVISRALPKLVTARMDNEGNRFKIERTIFPVFNVPSIPGDHSDPIDVTDDSHPMHAEQSRGVFLNLAPEMENKILEESTHLMNKLFEENQNISNNMIEGSSDGARDHEEESSEVAHHESEESSEVTNNQLEEGAEDANNRNEGSSEEINHHSEESSEEISPSRKEKATASHVTNNALADVLSFAEQEFAAIARALFNKESKGLQSPNGFGYHNNYVKDYEGEDEKSLHSIPSRSTIKLNKRSMDLHGKKSAHFAYDDPLQEYVLTHRRFANDDEEPLYITQTKPRVHISYHSQAFNEKKNDRREPTFIWP</sequence>
<protein>
    <submittedName>
        <fullName evidence="3">Uncharacterized protein</fullName>
    </submittedName>
</protein>
<dbReference type="AlphaFoldDB" id="A0A8X6PGX7"/>
<feature type="compositionally biased region" description="Basic and acidic residues" evidence="1">
    <location>
        <begin position="333"/>
        <end position="354"/>
    </location>
</feature>
<name>A0A8X6PGX7_NEPPI</name>
<feature type="chain" id="PRO_5036453654" evidence="2">
    <location>
        <begin position="20"/>
        <end position="496"/>
    </location>
</feature>
<evidence type="ECO:0000256" key="2">
    <source>
        <dbReference type="SAM" id="SignalP"/>
    </source>
</evidence>
<dbReference type="Proteomes" id="UP000887013">
    <property type="component" value="Unassembled WGS sequence"/>
</dbReference>
<evidence type="ECO:0000313" key="3">
    <source>
        <dbReference type="EMBL" id="GFT64337.1"/>
    </source>
</evidence>
<keyword evidence="4" id="KW-1185">Reference proteome</keyword>
<reference evidence="3" key="1">
    <citation type="submission" date="2020-08" db="EMBL/GenBank/DDBJ databases">
        <title>Multicomponent nature underlies the extraordinary mechanical properties of spider dragline silk.</title>
        <authorList>
            <person name="Kono N."/>
            <person name="Nakamura H."/>
            <person name="Mori M."/>
            <person name="Yoshida Y."/>
            <person name="Ohtoshi R."/>
            <person name="Malay A.D."/>
            <person name="Moran D.A.P."/>
            <person name="Tomita M."/>
            <person name="Numata K."/>
            <person name="Arakawa K."/>
        </authorList>
    </citation>
    <scope>NUCLEOTIDE SEQUENCE</scope>
</reference>
<evidence type="ECO:0000256" key="1">
    <source>
        <dbReference type="SAM" id="MobiDB-lite"/>
    </source>
</evidence>